<sequence length="199" mass="20514">MRLDHIAVCCADLAEGVAATEAALGVALGPGGRHARFGTHNRLLGLGDIYLEVIAPEPGAEVAGPRWFGLDHAGAPRLGNWICAVPDLDAALAVAPPGLGRAVPLERGELHWRIAVPEDGGLPDGGAFPTLLEWGAGVTPPAARLPDSGCRLARLEVSHPEAERIAAALPLEDGRIAFRTGPVGLAALIDTPGGQRRLA</sequence>
<keyword evidence="3" id="KW-1185">Reference proteome</keyword>
<dbReference type="Gene3D" id="3.10.180.10">
    <property type="entry name" value="2,3-Dihydroxybiphenyl 1,2-Dioxygenase, domain 1"/>
    <property type="match status" value="1"/>
</dbReference>
<dbReference type="InterPro" id="IPR029068">
    <property type="entry name" value="Glyas_Bleomycin-R_OHBP_Dase"/>
</dbReference>
<dbReference type="OrthoDB" id="8451710at2"/>
<accession>Q2CAJ3</accession>
<dbReference type="SUPFAM" id="SSF54593">
    <property type="entry name" value="Glyoxalase/Bleomycin resistance protein/Dihydroxybiphenyl dioxygenase"/>
    <property type="match status" value="1"/>
</dbReference>
<dbReference type="InterPro" id="IPR025870">
    <property type="entry name" value="Glyoxalase-like_dom"/>
</dbReference>
<evidence type="ECO:0000313" key="3">
    <source>
        <dbReference type="Proteomes" id="UP000003635"/>
    </source>
</evidence>
<proteinExistence type="predicted"/>
<dbReference type="EMBL" id="AAOT01000052">
    <property type="protein sequence ID" value="EAR49681.1"/>
    <property type="molecule type" value="Genomic_DNA"/>
</dbReference>
<gene>
    <name evidence="2" type="ORF">OG2516_03463</name>
</gene>
<evidence type="ECO:0000259" key="1">
    <source>
        <dbReference type="Pfam" id="PF13468"/>
    </source>
</evidence>
<dbReference type="Pfam" id="PF13468">
    <property type="entry name" value="Glyoxalase_3"/>
    <property type="match status" value="1"/>
</dbReference>
<name>Q2CAJ3_OCEGH</name>
<dbReference type="STRING" id="314256.OG2516_03463"/>
<organism evidence="2 3">
    <name type="scientific">Oceanicola granulosus (strain ATCC BAA-861 / DSM 15982 / KCTC 12143 / HTCC2516)</name>
    <dbReference type="NCBI Taxonomy" id="314256"/>
    <lineage>
        <taxon>Bacteria</taxon>
        <taxon>Pseudomonadati</taxon>
        <taxon>Pseudomonadota</taxon>
        <taxon>Alphaproteobacteria</taxon>
        <taxon>Rhodobacterales</taxon>
        <taxon>Roseobacteraceae</taxon>
        <taxon>Oceanicola</taxon>
    </lineage>
</organism>
<dbReference type="RefSeq" id="WP_007254222.1">
    <property type="nucleotide sequence ID" value="NZ_CH724107.1"/>
</dbReference>
<protein>
    <recommendedName>
        <fullName evidence="1">Glyoxalase-like domain-containing protein</fullName>
    </recommendedName>
</protein>
<comment type="caution">
    <text evidence="2">The sequence shown here is derived from an EMBL/GenBank/DDBJ whole genome shotgun (WGS) entry which is preliminary data.</text>
</comment>
<reference evidence="2 3" key="1">
    <citation type="journal article" date="2010" name="J. Bacteriol.">
        <title>Genome sequences of Oceanicola granulosus HTCC2516(T) and Oceanicola batsensis HTCC2597(TDelta).</title>
        <authorList>
            <person name="Thrash J.C."/>
            <person name="Cho J.C."/>
            <person name="Vergin K.L."/>
            <person name="Giovannoni S.J."/>
        </authorList>
    </citation>
    <scope>NUCLEOTIDE SEQUENCE [LARGE SCALE GENOMIC DNA]</scope>
    <source>
        <strain evidence="3">ATCC BAA-861 / DSM 15982 / KCTC 12143 / HTCC2516</strain>
    </source>
</reference>
<evidence type="ECO:0000313" key="2">
    <source>
        <dbReference type="EMBL" id="EAR49681.1"/>
    </source>
</evidence>
<feature type="domain" description="Glyoxalase-like" evidence="1">
    <location>
        <begin position="3"/>
        <end position="169"/>
    </location>
</feature>
<dbReference type="eggNOG" id="COG0346">
    <property type="taxonomic scope" value="Bacteria"/>
</dbReference>
<dbReference type="Proteomes" id="UP000003635">
    <property type="component" value="Unassembled WGS sequence"/>
</dbReference>
<dbReference type="AlphaFoldDB" id="Q2CAJ3"/>
<dbReference type="HOGENOM" id="CLU_083550_0_0_5"/>